<name>U5QFJ7_GLOK1</name>
<dbReference type="InterPro" id="IPR018536">
    <property type="entry name" value="CpcS/CpeS"/>
</dbReference>
<evidence type="ECO:0000256" key="2">
    <source>
        <dbReference type="ARBA" id="ARBA00023239"/>
    </source>
</evidence>
<protein>
    <recommendedName>
        <fullName evidence="3">Chromophore lyase CpcS/CpeS</fullName>
        <ecNumber evidence="3">4.-.-.-</ecNumber>
    </recommendedName>
</protein>
<dbReference type="GO" id="GO:0017006">
    <property type="term" value="P:protein-tetrapyrrole linkage"/>
    <property type="evidence" value="ECO:0007669"/>
    <property type="project" value="UniProtKB-UniRule"/>
</dbReference>
<comment type="similarity">
    <text evidence="1 3">Belongs to the CpcS/CpeS biliprotein lyase family.</text>
</comment>
<proteinExistence type="inferred from homology"/>
<dbReference type="EC" id="4.-.-.-" evidence="3"/>
<organism evidence="4 5">
    <name type="scientific">Gloeobacter kilaueensis (strain ATCC BAA-2537 / CCAP 1431/1 / ULC 316 / JS1)</name>
    <dbReference type="NCBI Taxonomy" id="1183438"/>
    <lineage>
        <taxon>Bacteria</taxon>
        <taxon>Bacillati</taxon>
        <taxon>Cyanobacteriota</taxon>
        <taxon>Cyanophyceae</taxon>
        <taxon>Gloeobacterales</taxon>
        <taxon>Gloeobacteraceae</taxon>
        <taxon>Gloeobacter</taxon>
    </lineage>
</organism>
<dbReference type="RefSeq" id="WP_023171450.1">
    <property type="nucleotide sequence ID" value="NC_022600.1"/>
</dbReference>
<dbReference type="EMBL" id="CP003587">
    <property type="protein sequence ID" value="AGY56445.1"/>
    <property type="molecule type" value="Genomic_DNA"/>
</dbReference>
<evidence type="ECO:0000313" key="4">
    <source>
        <dbReference type="EMBL" id="AGY56445.1"/>
    </source>
</evidence>
<evidence type="ECO:0000256" key="1">
    <source>
        <dbReference type="ARBA" id="ARBA00010681"/>
    </source>
</evidence>
<dbReference type="KEGG" id="glj:GKIL_0198"/>
<sequence>MRNVVNRQDGEPMPKDVMDFFRASAGRWFSQRNSHHPAGRRFEGGRSELEITPLAPEDGRVAEICRLYRFEAAGVAGAVLVEWKGTIDRDSKTHTGRTILVVVPDAQDPAQGSILQDKPATEPLPARYRVGDDDVLTLSTTSNQGESEERLWFASPNLRLRTAIVRYPDGTRVTTFCSEVRRAEAAASKGERSQSQTTD</sequence>
<dbReference type="AlphaFoldDB" id="U5QFJ7"/>
<evidence type="ECO:0000313" key="5">
    <source>
        <dbReference type="Proteomes" id="UP000017396"/>
    </source>
</evidence>
<dbReference type="Proteomes" id="UP000017396">
    <property type="component" value="Chromosome"/>
</dbReference>
<dbReference type="OrthoDB" id="554080at2"/>
<dbReference type="PATRIC" id="fig|1183438.3.peg.199"/>
<dbReference type="InterPro" id="IPR012674">
    <property type="entry name" value="Calycin"/>
</dbReference>
<dbReference type="Pfam" id="PF09367">
    <property type="entry name" value="CpeS"/>
    <property type="match status" value="1"/>
</dbReference>
<dbReference type="Gene3D" id="2.40.128.20">
    <property type="match status" value="1"/>
</dbReference>
<dbReference type="HAMAP" id="MF_01459">
    <property type="entry name" value="Chrphore_lyase_CpxS"/>
    <property type="match status" value="1"/>
</dbReference>
<dbReference type="GO" id="GO:0016829">
    <property type="term" value="F:lyase activity"/>
    <property type="evidence" value="ECO:0007669"/>
    <property type="project" value="UniProtKB-KW"/>
</dbReference>
<gene>
    <name evidence="3" type="primary">cpcS</name>
    <name evidence="4" type="ORF">GKIL_0198</name>
</gene>
<reference evidence="4 5" key="1">
    <citation type="journal article" date="2013" name="PLoS ONE">
        <title>Cultivation and Complete Genome Sequencing of Gloeobacter kilaueensis sp. nov., from a Lava Cave in Kilauea Caldera, Hawai'i.</title>
        <authorList>
            <person name="Saw J.H."/>
            <person name="Schatz M."/>
            <person name="Brown M.V."/>
            <person name="Kunkel D.D."/>
            <person name="Foster J.S."/>
            <person name="Shick H."/>
            <person name="Christensen S."/>
            <person name="Hou S."/>
            <person name="Wan X."/>
            <person name="Donachie S.P."/>
        </authorList>
    </citation>
    <scope>NUCLEOTIDE SEQUENCE [LARGE SCALE GENOMIC DNA]</scope>
    <source>
        <strain evidence="5">JS</strain>
    </source>
</reference>
<evidence type="ECO:0000256" key="3">
    <source>
        <dbReference type="HAMAP-Rule" id="MF_01459"/>
    </source>
</evidence>
<dbReference type="HOGENOM" id="CLU_096258_0_0_3"/>
<dbReference type="STRING" id="1183438.GKIL_0198"/>
<accession>U5QFJ7</accession>
<comment type="function">
    <text evidence="3">Covalently attaches a chromophore to Cys residue(s) of phycobiliproteins.</text>
</comment>
<dbReference type="CDD" id="cd16339">
    <property type="entry name" value="CpcS"/>
    <property type="match status" value="1"/>
</dbReference>
<keyword evidence="5" id="KW-1185">Reference proteome</keyword>
<dbReference type="eggNOG" id="ENOG50304XR">
    <property type="taxonomic scope" value="Bacteria"/>
</dbReference>
<keyword evidence="2 3" id="KW-0456">Lyase</keyword>